<evidence type="ECO:0000256" key="2">
    <source>
        <dbReference type="SAM" id="SignalP"/>
    </source>
</evidence>
<accession>A0A2Z3GJH0</accession>
<evidence type="ECO:0000313" key="4">
    <source>
        <dbReference type="Proteomes" id="UP000245999"/>
    </source>
</evidence>
<gene>
    <name evidence="3" type="ORF">DDQ68_06275</name>
</gene>
<feature type="chain" id="PRO_5016436193" description="DUF4168 domain-containing protein" evidence="2">
    <location>
        <begin position="24"/>
        <end position="188"/>
    </location>
</feature>
<proteinExistence type="predicted"/>
<dbReference type="EMBL" id="CP029145">
    <property type="protein sequence ID" value="AWM32431.1"/>
    <property type="molecule type" value="Genomic_DNA"/>
</dbReference>
<evidence type="ECO:0008006" key="5">
    <source>
        <dbReference type="Google" id="ProtNLM"/>
    </source>
</evidence>
<sequence length="188" mass="20402">MNNCLSLGALACLLALAAPAARAQQVALPPPVAVQDKTQPSPRLNPEATNRAERLSDYMVRDLHLNGYQAARLRAINADKTTKLEAAERLNAKNAPALDQQRTGIMHERDQELRGVLSTDQYSNYYEARGRYNKADRDYASTATQVATEALVKSVQDPAPVRANDATIGPANPKANTRPAGNLGRNAR</sequence>
<keyword evidence="4" id="KW-1185">Reference proteome</keyword>
<evidence type="ECO:0000256" key="1">
    <source>
        <dbReference type="SAM" id="MobiDB-lite"/>
    </source>
</evidence>
<feature type="signal peptide" evidence="2">
    <location>
        <begin position="1"/>
        <end position="23"/>
    </location>
</feature>
<protein>
    <recommendedName>
        <fullName evidence="5">DUF4168 domain-containing protein</fullName>
    </recommendedName>
</protein>
<dbReference type="KEGG" id="hnv:DDQ68_06275"/>
<organism evidence="3 4">
    <name type="scientific">Hymenobacter nivis</name>
    <dbReference type="NCBI Taxonomy" id="1850093"/>
    <lineage>
        <taxon>Bacteria</taxon>
        <taxon>Pseudomonadati</taxon>
        <taxon>Bacteroidota</taxon>
        <taxon>Cytophagia</taxon>
        <taxon>Cytophagales</taxon>
        <taxon>Hymenobacteraceae</taxon>
        <taxon>Hymenobacter</taxon>
    </lineage>
</organism>
<evidence type="ECO:0000313" key="3">
    <source>
        <dbReference type="EMBL" id="AWM32431.1"/>
    </source>
</evidence>
<dbReference type="AlphaFoldDB" id="A0A2Z3GJH0"/>
<dbReference type="RefSeq" id="WP_109655539.1">
    <property type="nucleotide sequence ID" value="NZ_CP029145.1"/>
</dbReference>
<dbReference type="Proteomes" id="UP000245999">
    <property type="component" value="Chromosome"/>
</dbReference>
<feature type="region of interest" description="Disordered" evidence="1">
    <location>
        <begin position="157"/>
        <end position="188"/>
    </location>
</feature>
<reference evidence="4" key="1">
    <citation type="submission" date="2018-04" db="EMBL/GenBank/DDBJ databases">
        <title>Complete genome of Antarctic heterotrophic bacterium Hymenobacter nivis.</title>
        <authorList>
            <person name="Terashima M."/>
        </authorList>
    </citation>
    <scope>NUCLEOTIDE SEQUENCE [LARGE SCALE GENOMIC DNA]</scope>
    <source>
        <strain evidence="4">NBRC 111535</strain>
    </source>
</reference>
<name>A0A2Z3GJH0_9BACT</name>
<keyword evidence="2" id="KW-0732">Signal</keyword>
<dbReference type="OrthoDB" id="893112at2"/>